<evidence type="ECO:0000313" key="1">
    <source>
        <dbReference type="EMBL" id="TBU53449.1"/>
    </source>
</evidence>
<sequence length="406" mass="45638">MSSLALEDTRRIEAVLWQPAAALTDILVELLEDRGRAECALATLNDESFARVVSHLNNGFPKTAKEFCGSMWSSMLSKFVATLVEMAVTTDLGTGGSKKSLDARRNGVVLAGSALAEIARLSSKTGWSQGDIAVKVFADLNLKTPSTVQELAMKEREILQEQLRMLKHSLKILRTPASVAALSKRQGISTVNADVFENTISITAPFYSENVKGFGEWKLFITDAANAHLRQLRRRSPDTLLIVLRKMRDLSRGHFSPDNQILISDTEKSVPIFKAKMTGDTRLVYQVDCVTDPESRKECQALRIFGVYNHDELYRMKQFWVSLGRDLGRQGKTYRERCRQRSQGRNTSNDVFSPQVFSCHADDNEPLETLTTWEIPSELDYSEMLTMHRFVGFSKALLNSKWSRCG</sequence>
<dbReference type="AlphaFoldDB" id="A0A4Q9PEX0"/>
<gene>
    <name evidence="1" type="ORF">BD310DRAFT_938082</name>
</gene>
<dbReference type="STRING" id="114155.A0A4Q9PEX0"/>
<organism evidence="1 2">
    <name type="scientific">Dichomitus squalens</name>
    <dbReference type="NCBI Taxonomy" id="114155"/>
    <lineage>
        <taxon>Eukaryota</taxon>
        <taxon>Fungi</taxon>
        <taxon>Dikarya</taxon>
        <taxon>Basidiomycota</taxon>
        <taxon>Agaricomycotina</taxon>
        <taxon>Agaricomycetes</taxon>
        <taxon>Polyporales</taxon>
        <taxon>Polyporaceae</taxon>
        <taxon>Dichomitus</taxon>
    </lineage>
</organism>
<reference evidence="1 2" key="1">
    <citation type="submission" date="2019-01" db="EMBL/GenBank/DDBJ databases">
        <title>Draft genome sequences of three monokaryotic isolates of the white-rot basidiomycete fungus Dichomitus squalens.</title>
        <authorList>
            <consortium name="DOE Joint Genome Institute"/>
            <person name="Lopez S.C."/>
            <person name="Andreopoulos B."/>
            <person name="Pangilinan J."/>
            <person name="Lipzen A."/>
            <person name="Riley R."/>
            <person name="Ahrendt S."/>
            <person name="Ng V."/>
            <person name="Barry K."/>
            <person name="Daum C."/>
            <person name="Grigoriev I.V."/>
            <person name="Hilden K.S."/>
            <person name="Makela M.R."/>
            <person name="de Vries R.P."/>
        </authorList>
    </citation>
    <scope>NUCLEOTIDE SEQUENCE [LARGE SCALE GENOMIC DNA]</scope>
    <source>
        <strain evidence="1 2">CBS 464.89</strain>
    </source>
</reference>
<protein>
    <submittedName>
        <fullName evidence="1">Uncharacterized protein</fullName>
    </submittedName>
</protein>
<evidence type="ECO:0000313" key="2">
    <source>
        <dbReference type="Proteomes" id="UP000292082"/>
    </source>
</evidence>
<keyword evidence="2" id="KW-1185">Reference proteome</keyword>
<proteinExistence type="predicted"/>
<accession>A0A4Q9PEX0</accession>
<dbReference type="EMBL" id="ML145214">
    <property type="protein sequence ID" value="TBU53449.1"/>
    <property type="molecule type" value="Genomic_DNA"/>
</dbReference>
<dbReference type="Proteomes" id="UP000292082">
    <property type="component" value="Unassembled WGS sequence"/>
</dbReference>
<name>A0A4Q9PEX0_9APHY</name>